<organism evidence="1 2">
    <name type="scientific">Pseudonocardia zijingensis</name>
    <dbReference type="NCBI Taxonomy" id="153376"/>
    <lineage>
        <taxon>Bacteria</taxon>
        <taxon>Bacillati</taxon>
        <taxon>Actinomycetota</taxon>
        <taxon>Actinomycetes</taxon>
        <taxon>Pseudonocardiales</taxon>
        <taxon>Pseudonocardiaceae</taxon>
        <taxon>Pseudonocardia</taxon>
    </lineage>
</organism>
<dbReference type="Gene3D" id="1.20.1270.370">
    <property type="match status" value="1"/>
</dbReference>
<dbReference type="Gene3D" id="3.40.50.11900">
    <property type="match status" value="1"/>
</dbReference>
<proteinExistence type="predicted"/>
<dbReference type="InterPro" id="IPR010327">
    <property type="entry name" value="FldB/FldC_alpha/beta"/>
</dbReference>
<evidence type="ECO:0000313" key="2">
    <source>
        <dbReference type="Proteomes" id="UP001499967"/>
    </source>
</evidence>
<protein>
    <recommendedName>
        <fullName evidence="3">2-hydroxyacyl-CoA dehydratase</fullName>
    </recommendedName>
</protein>
<dbReference type="RefSeq" id="WP_343941765.1">
    <property type="nucleotide sequence ID" value="NZ_BAAAHP010000075.1"/>
</dbReference>
<dbReference type="Gene3D" id="3.40.50.11890">
    <property type="match status" value="1"/>
</dbReference>
<name>A0ABP4AFI9_9PSEU</name>
<gene>
    <name evidence="1" type="ORF">GCM10009559_27800</name>
</gene>
<sequence length="374" mass="39739">MGATTLETRYGEAQAWPADLGVDASCVVCVGTNIPIELITASGFRAVPLVARPVAATPRADDLLESGYGAEFRSVLEQLLSGAADSAALVVFDRRFRDLYYYLKETVRLGWTPSLPPLHVFDLLLSRSVDCSAYNREQLRLLAAQLERSGGAAGPARLTGAIEAANAWRASVRTVLAQRRRGAGSGTAVFRALGAARVLDRESHRVQLDALHTVMAGTPAAASSGRPRIALFAAETLYHDRLHTAVESAGTVVVDEDSEWGSRLAGSDVDPGTDPAAALLAKYWADATGRELRPFDARSAFLRSVVDDAAAPDLVVVHVPPSDTRFGWDVPAMVRMCDAAGVPVAIVRSDVLIDDGHAEATTTVARALDRRAAG</sequence>
<reference evidence="2" key="1">
    <citation type="journal article" date="2019" name="Int. J. Syst. Evol. Microbiol.">
        <title>The Global Catalogue of Microorganisms (GCM) 10K type strain sequencing project: providing services to taxonomists for standard genome sequencing and annotation.</title>
        <authorList>
            <consortium name="The Broad Institute Genomics Platform"/>
            <consortium name="The Broad Institute Genome Sequencing Center for Infectious Disease"/>
            <person name="Wu L."/>
            <person name="Ma J."/>
        </authorList>
    </citation>
    <scope>NUCLEOTIDE SEQUENCE [LARGE SCALE GENOMIC DNA]</scope>
    <source>
        <strain evidence="2">JCM 11117</strain>
    </source>
</reference>
<accession>A0ABP4AFI9</accession>
<dbReference type="Proteomes" id="UP001499967">
    <property type="component" value="Unassembled WGS sequence"/>
</dbReference>
<evidence type="ECO:0008006" key="3">
    <source>
        <dbReference type="Google" id="ProtNLM"/>
    </source>
</evidence>
<comment type="caution">
    <text evidence="1">The sequence shown here is derived from an EMBL/GenBank/DDBJ whole genome shotgun (WGS) entry which is preliminary data.</text>
</comment>
<dbReference type="Pfam" id="PF06050">
    <property type="entry name" value="HGD-D"/>
    <property type="match status" value="1"/>
</dbReference>
<dbReference type="EMBL" id="BAAAHP010000075">
    <property type="protein sequence ID" value="GAA0935931.1"/>
    <property type="molecule type" value="Genomic_DNA"/>
</dbReference>
<keyword evidence="2" id="KW-1185">Reference proteome</keyword>
<evidence type="ECO:0000313" key="1">
    <source>
        <dbReference type="EMBL" id="GAA0935931.1"/>
    </source>
</evidence>